<evidence type="ECO:0000313" key="2">
    <source>
        <dbReference type="Proteomes" id="UP000182945"/>
    </source>
</evidence>
<reference evidence="1 2" key="1">
    <citation type="submission" date="2016-11" db="EMBL/GenBank/DDBJ databases">
        <title>Complete genome sequencing of Virgibacillus halodenitrificans PDB-F2.</title>
        <authorList>
            <person name="Sun Z."/>
            <person name="Zhou Y."/>
            <person name="Li H."/>
        </authorList>
    </citation>
    <scope>NUCLEOTIDE SEQUENCE [LARGE SCALE GENOMIC DNA]</scope>
    <source>
        <strain evidence="1 2">PDB-F2</strain>
    </source>
</reference>
<accession>A0AAC9J2Y7</accession>
<name>A0AAC9J2Y7_VIRHA</name>
<dbReference type="RefSeq" id="WP_071649637.1">
    <property type="nucleotide sequence ID" value="NZ_CP017962.1"/>
</dbReference>
<protein>
    <submittedName>
        <fullName evidence="1">Uncharacterized protein</fullName>
    </submittedName>
</protein>
<proteinExistence type="predicted"/>
<dbReference type="Proteomes" id="UP000182945">
    <property type="component" value="Chromosome"/>
</dbReference>
<evidence type="ECO:0000313" key="1">
    <source>
        <dbReference type="EMBL" id="APC49632.1"/>
    </source>
</evidence>
<organism evidence="1 2">
    <name type="scientific">Virgibacillus halodenitrificans</name>
    <name type="common">Bacillus halodenitrificans</name>
    <dbReference type="NCBI Taxonomy" id="1482"/>
    <lineage>
        <taxon>Bacteria</taxon>
        <taxon>Bacillati</taxon>
        <taxon>Bacillota</taxon>
        <taxon>Bacilli</taxon>
        <taxon>Bacillales</taxon>
        <taxon>Bacillaceae</taxon>
        <taxon>Virgibacillus</taxon>
    </lineage>
</organism>
<dbReference type="EMBL" id="CP017962">
    <property type="protein sequence ID" value="APC49632.1"/>
    <property type="molecule type" value="Genomic_DNA"/>
</dbReference>
<dbReference type="AlphaFoldDB" id="A0AAC9J2Y7"/>
<sequence length="71" mass="8287">MEKKDQIIEMLNKIMSSLEDTEKQLGQREEEEEIIGFQAASSAETEVLREEVWKMKVDIQRIKNTLGINSF</sequence>
<gene>
    <name evidence="1" type="ORF">BME96_16170</name>
</gene>
<dbReference type="KEGG" id="vhl:BME96_16170"/>
<dbReference type="GeneID" id="71515950"/>